<feature type="transmembrane region" description="Helical" evidence="8">
    <location>
        <begin position="40"/>
        <end position="60"/>
    </location>
</feature>
<evidence type="ECO:0000256" key="3">
    <source>
        <dbReference type="ARBA" id="ARBA00022692"/>
    </source>
</evidence>
<proteinExistence type="inferred from homology"/>
<evidence type="ECO:0000256" key="6">
    <source>
        <dbReference type="PIRNR" id="PIRNR015840"/>
    </source>
</evidence>
<dbReference type="Proteomes" id="UP000549394">
    <property type="component" value="Unassembled WGS sequence"/>
</dbReference>
<reference evidence="9 10" key="1">
    <citation type="submission" date="2020-08" db="EMBL/GenBank/DDBJ databases">
        <authorList>
            <person name="Hejnol A."/>
        </authorList>
    </citation>
    <scope>NUCLEOTIDE SEQUENCE [LARGE SCALE GENOMIC DNA]</scope>
</reference>
<evidence type="ECO:0000256" key="1">
    <source>
        <dbReference type="ARBA" id="ARBA00004141"/>
    </source>
</evidence>
<name>A0A7I8WD41_9ANNE</name>
<dbReference type="GO" id="GO:0005886">
    <property type="term" value="C:plasma membrane"/>
    <property type="evidence" value="ECO:0007669"/>
    <property type="project" value="TreeGrafter"/>
</dbReference>
<keyword evidence="5 6" id="KW-0472">Membrane</keyword>
<dbReference type="AlphaFoldDB" id="A0A7I8WD41"/>
<evidence type="ECO:0000256" key="2">
    <source>
        <dbReference type="ARBA" id="ARBA00009457"/>
    </source>
</evidence>
<evidence type="ECO:0000256" key="5">
    <source>
        <dbReference type="ARBA" id="ARBA00023136"/>
    </source>
</evidence>
<comment type="similarity">
    <text evidence="2 6">Belongs to the CDC50/LEM3 family.</text>
</comment>
<gene>
    <name evidence="9" type="ORF">DGYR_LOCUS13318</name>
</gene>
<dbReference type="InterPro" id="IPR005045">
    <property type="entry name" value="CDC50/LEM3_fam"/>
</dbReference>
<keyword evidence="4 8" id="KW-1133">Transmembrane helix</keyword>
<organism evidence="9 10">
    <name type="scientific">Dimorphilus gyrociliatus</name>
    <dbReference type="NCBI Taxonomy" id="2664684"/>
    <lineage>
        <taxon>Eukaryota</taxon>
        <taxon>Metazoa</taxon>
        <taxon>Spiralia</taxon>
        <taxon>Lophotrochozoa</taxon>
        <taxon>Annelida</taxon>
        <taxon>Polychaeta</taxon>
        <taxon>Polychaeta incertae sedis</taxon>
        <taxon>Dinophilidae</taxon>
        <taxon>Dimorphilus</taxon>
    </lineage>
</organism>
<accession>A0A7I8WD41</accession>
<comment type="subcellular location">
    <subcellularLocation>
        <location evidence="1">Membrane</location>
        <topology evidence="1">Multi-pass membrane protein</topology>
    </subcellularLocation>
</comment>
<dbReference type="GO" id="GO:0005783">
    <property type="term" value="C:endoplasmic reticulum"/>
    <property type="evidence" value="ECO:0007669"/>
    <property type="project" value="TreeGrafter"/>
</dbReference>
<dbReference type="OrthoDB" id="340608at2759"/>
<feature type="region of interest" description="Disordered" evidence="7">
    <location>
        <begin position="1"/>
        <end position="25"/>
    </location>
</feature>
<protein>
    <submittedName>
        <fullName evidence="9">DgyrCDS14206</fullName>
    </submittedName>
</protein>
<evidence type="ECO:0000256" key="8">
    <source>
        <dbReference type="SAM" id="Phobius"/>
    </source>
</evidence>
<dbReference type="Pfam" id="PF03381">
    <property type="entry name" value="CDC50"/>
    <property type="match status" value="1"/>
</dbReference>
<evidence type="ECO:0000313" key="9">
    <source>
        <dbReference type="EMBL" id="CAD5126030.1"/>
    </source>
</evidence>
<dbReference type="GO" id="GO:0005794">
    <property type="term" value="C:Golgi apparatus"/>
    <property type="evidence" value="ECO:0007669"/>
    <property type="project" value="TreeGrafter"/>
</dbReference>
<feature type="compositionally biased region" description="Basic and acidic residues" evidence="7">
    <location>
        <begin position="9"/>
        <end position="23"/>
    </location>
</feature>
<dbReference type="EMBL" id="CAJFCJ010000031">
    <property type="protein sequence ID" value="CAD5126030.1"/>
    <property type="molecule type" value="Genomic_DNA"/>
</dbReference>
<dbReference type="PIRSF" id="PIRSF015840">
    <property type="entry name" value="DUF284_TM_euk"/>
    <property type="match status" value="1"/>
</dbReference>
<dbReference type="PANTHER" id="PTHR10926:SF0">
    <property type="entry name" value="CDC50, ISOFORM A"/>
    <property type="match status" value="1"/>
</dbReference>
<dbReference type="PANTHER" id="PTHR10926">
    <property type="entry name" value="CELL CYCLE CONTROL PROTEIN 50"/>
    <property type="match status" value="1"/>
</dbReference>
<sequence>MAVPQTDSVDEKPASRKPKDSKFKQQKLPAWQPILTAQTVLPVFAAIGIAFIPIGIALLITSNNVMEIKKDYTHCNDTETGQSCARVIRDGTKKTCKCEVKFNIAEGEELKGNVYLYYGLSNFYQNHRRYVRSRDDDQLRGETGKLTDYCDPYKDEKNSTSGKTFKYAPCGSIANSFFQDRFSLSYQKPNKEYVTAKLKNTGIAWSTDKRVKFNNPGGKPLKEAFKDTIKPKNWLKPVYELDTENEDNNGYKNEDLIVWMRTAALNTFRKLHRIVDTSDEYFKDGLRAGNYKIDVDYSFEVDSFKGKKYIILTTTSWLGGKNPFLGIAYIVTGSVCIVLAVVFFIIHIKIGKKPHEMVSNVDSSTEY</sequence>
<keyword evidence="10" id="KW-1185">Reference proteome</keyword>
<evidence type="ECO:0000256" key="7">
    <source>
        <dbReference type="SAM" id="MobiDB-lite"/>
    </source>
</evidence>
<evidence type="ECO:0000256" key="4">
    <source>
        <dbReference type="ARBA" id="ARBA00022989"/>
    </source>
</evidence>
<comment type="caution">
    <text evidence="9">The sequence shown here is derived from an EMBL/GenBank/DDBJ whole genome shotgun (WGS) entry which is preliminary data.</text>
</comment>
<feature type="transmembrane region" description="Helical" evidence="8">
    <location>
        <begin position="324"/>
        <end position="348"/>
    </location>
</feature>
<keyword evidence="3 8" id="KW-0812">Transmembrane</keyword>
<evidence type="ECO:0000313" key="10">
    <source>
        <dbReference type="Proteomes" id="UP000549394"/>
    </source>
</evidence>